<comment type="caution">
    <text evidence="10">The sequence shown here is derived from an EMBL/GenBank/DDBJ whole genome shotgun (WGS) entry which is preliminary data.</text>
</comment>
<dbReference type="PROSITE" id="PS50845">
    <property type="entry name" value="RETICULON"/>
    <property type="match status" value="1"/>
</dbReference>
<keyword evidence="5 6" id="KW-0472">Membrane</keyword>
<dbReference type="EMBL" id="PDXA01000002">
    <property type="protein sequence ID" value="RYN60827.1"/>
    <property type="molecule type" value="Genomic_DNA"/>
</dbReference>
<dbReference type="AlphaFoldDB" id="A0A4Q4MVD4"/>
<evidence type="ECO:0000256" key="4">
    <source>
        <dbReference type="ARBA" id="ARBA00022989"/>
    </source>
</evidence>
<evidence type="ECO:0000256" key="1">
    <source>
        <dbReference type="ARBA" id="ARBA00004477"/>
    </source>
</evidence>
<feature type="region of interest" description="Disordered" evidence="7">
    <location>
        <begin position="329"/>
        <end position="377"/>
    </location>
</feature>
<feature type="domain" description="Reticulon" evidence="8">
    <location>
        <begin position="127"/>
        <end position="324"/>
    </location>
</feature>
<dbReference type="Pfam" id="PF02453">
    <property type="entry name" value="Reticulon"/>
    <property type="match status" value="1"/>
</dbReference>
<evidence type="ECO:0000313" key="10">
    <source>
        <dbReference type="EMBL" id="RYN60827.1"/>
    </source>
</evidence>
<evidence type="ECO:0000256" key="7">
    <source>
        <dbReference type="SAM" id="MobiDB-lite"/>
    </source>
</evidence>
<reference evidence="9" key="1">
    <citation type="submission" date="2017-10" db="EMBL/GenBank/DDBJ databases">
        <authorList>
            <person name="Armitage A.D."/>
            <person name="Barbara D.J."/>
            <person name="Woodhall J.W."/>
            <person name="Sreenivasaprasad S."/>
            <person name="Lane C.R."/>
            <person name="Clarkson J.P."/>
            <person name="Harrison R.J."/>
        </authorList>
    </citation>
    <scope>NUCLEOTIDE SEQUENCE</scope>
    <source>
        <strain evidence="9">FERA 1164</strain>
    </source>
</reference>
<accession>A0A4Q4MVD4</accession>
<keyword evidence="2 6" id="KW-0812">Transmembrane</keyword>
<gene>
    <name evidence="10" type="ORF">AA0114_g765</name>
    <name evidence="9" type="ORF">AA0115_g2407</name>
</gene>
<evidence type="ECO:0000256" key="2">
    <source>
        <dbReference type="ARBA" id="ARBA00022692"/>
    </source>
</evidence>
<evidence type="ECO:0000256" key="6">
    <source>
        <dbReference type="RuleBase" id="RU363132"/>
    </source>
</evidence>
<dbReference type="EMBL" id="PDXB01000004">
    <property type="protein sequence ID" value="RYN35249.1"/>
    <property type="molecule type" value="Genomic_DNA"/>
</dbReference>
<keyword evidence="3 6" id="KW-0256">Endoplasmic reticulum</keyword>
<evidence type="ECO:0000313" key="9">
    <source>
        <dbReference type="EMBL" id="RYN35249.1"/>
    </source>
</evidence>
<evidence type="ECO:0000313" key="11">
    <source>
        <dbReference type="Proteomes" id="UP000292402"/>
    </source>
</evidence>
<sequence length="377" mass="41128">MSGAPRVELNNTQTDFDLATPNGTPDLINQMDGSPSHVNGSANSDLQNSAIKAKNGILETSNAMNAANNHPSVQNAKQTVMNGPVAQNVKAEGAKTRDEFADLANSKTIPEHKAATGQNLTHYHSMFYRLLSWKNPRATGIAFGATVVFIFAARYLNLIRYIFKTSYMVLGLTAAAEVVGQVAIGRGLTSQFRPRQYYTIPKASLERMTDDFEQLINFFVIESQRIMFAENVYVTVAAFFASLISYFLIKFVPLWGLALISTFITFLGPLVYIQNKEVIDAQLEKGLNIANQQAQQVKGLANQHAGNAMKTVQGYTQQATAKAQETVNQYRGRSTSPEVKKEAFPSAPTHAPVAEAESSSDESETEGEKIAAAHPAL</sequence>
<evidence type="ECO:0000256" key="3">
    <source>
        <dbReference type="ARBA" id="ARBA00022824"/>
    </source>
</evidence>
<proteinExistence type="predicted"/>
<reference evidence="10" key="3">
    <citation type="journal article" date="2019" name="J. ISSAAS">
        <title>Genomics, evolutionary history and diagnostics of the Alternaria alternata species group including apple and Asian pear pathotypes.</title>
        <authorList>
            <person name="Armitage A.D."/>
            <person name="Cockerton H.M."/>
            <person name="Sreenivasaprasad S."/>
            <person name="Woodhall J."/>
            <person name="Lane C."/>
            <person name="Harrison R.J."/>
            <person name="Clarkson J.P."/>
        </authorList>
    </citation>
    <scope>NUCLEOTIDE SEQUENCE</scope>
    <source>
        <strain evidence="10">FERA 1082</strain>
    </source>
</reference>
<name>A0A4Q4MVD4_9PLEO</name>
<evidence type="ECO:0000256" key="5">
    <source>
        <dbReference type="ARBA" id="ARBA00023136"/>
    </source>
</evidence>
<dbReference type="Proteomes" id="UP000292340">
    <property type="component" value="Unassembled WGS sequence"/>
</dbReference>
<organism evidence="10 11">
    <name type="scientific">Alternaria tenuissima</name>
    <dbReference type="NCBI Taxonomy" id="119927"/>
    <lineage>
        <taxon>Eukaryota</taxon>
        <taxon>Fungi</taxon>
        <taxon>Dikarya</taxon>
        <taxon>Ascomycota</taxon>
        <taxon>Pezizomycotina</taxon>
        <taxon>Dothideomycetes</taxon>
        <taxon>Pleosporomycetidae</taxon>
        <taxon>Pleosporales</taxon>
        <taxon>Pleosporineae</taxon>
        <taxon>Pleosporaceae</taxon>
        <taxon>Alternaria</taxon>
        <taxon>Alternaria sect. Alternaria</taxon>
        <taxon>Alternaria alternata complex</taxon>
    </lineage>
</organism>
<feature type="transmembrane region" description="Helical" evidence="6">
    <location>
        <begin position="232"/>
        <end position="249"/>
    </location>
</feature>
<feature type="transmembrane region" description="Helical" evidence="6">
    <location>
        <begin position="255"/>
        <end position="273"/>
    </location>
</feature>
<keyword evidence="4 6" id="KW-1133">Transmembrane helix</keyword>
<dbReference type="InterPro" id="IPR003388">
    <property type="entry name" value="Reticulon"/>
</dbReference>
<protein>
    <recommendedName>
        <fullName evidence="6">Reticulon-like protein</fullName>
    </recommendedName>
</protein>
<feature type="transmembrane region" description="Helical" evidence="6">
    <location>
        <begin position="138"/>
        <end position="156"/>
    </location>
</feature>
<dbReference type="GO" id="GO:0005789">
    <property type="term" value="C:endoplasmic reticulum membrane"/>
    <property type="evidence" value="ECO:0007669"/>
    <property type="project" value="UniProtKB-SubCell"/>
</dbReference>
<reference evidence="9 11" key="2">
    <citation type="journal article" date="2019" name="bioRxiv">
        <title>Genomics, evolutionary history and diagnostics of the Alternaria alternata species group including apple and Asian pear pathotypes.</title>
        <authorList>
            <person name="Armitage A.D."/>
            <person name="Cockerton H.M."/>
            <person name="Sreenivasaprasad S."/>
            <person name="Woodhall J.W."/>
            <person name="Lane C.R."/>
            <person name="Harrison R.J."/>
            <person name="Clarkson J.P."/>
        </authorList>
    </citation>
    <scope>NUCLEOTIDE SEQUENCE [LARGE SCALE GENOMIC DNA]</scope>
    <source>
        <strain evidence="11">FERA 1082</strain>
        <strain evidence="9">FERA 1164</strain>
    </source>
</reference>
<comment type="subcellular location">
    <subcellularLocation>
        <location evidence="1 6">Endoplasmic reticulum membrane</location>
        <topology evidence="1 6">Multi-pass membrane protein</topology>
    </subcellularLocation>
</comment>
<dbReference type="Proteomes" id="UP000292402">
    <property type="component" value="Unassembled WGS sequence"/>
</dbReference>
<evidence type="ECO:0000259" key="8">
    <source>
        <dbReference type="PROSITE" id="PS50845"/>
    </source>
</evidence>